<organism evidence="6 7">
    <name type="scientific">Penicillium brevicompactum</name>
    <dbReference type="NCBI Taxonomy" id="5074"/>
    <lineage>
        <taxon>Eukaryota</taxon>
        <taxon>Fungi</taxon>
        <taxon>Dikarya</taxon>
        <taxon>Ascomycota</taxon>
        <taxon>Pezizomycotina</taxon>
        <taxon>Eurotiomycetes</taxon>
        <taxon>Eurotiomycetidae</taxon>
        <taxon>Eurotiales</taxon>
        <taxon>Aspergillaceae</taxon>
        <taxon>Penicillium</taxon>
    </lineage>
</organism>
<dbReference type="InterPro" id="IPR001650">
    <property type="entry name" value="Helicase_C-like"/>
</dbReference>
<dbReference type="CDD" id="cd18008">
    <property type="entry name" value="DEXDc_SHPRH-like"/>
    <property type="match status" value="1"/>
</dbReference>
<sequence>MNNASSARTTHKAVTGSAHIPDSVVSQLSPGTMAFPDVYNTYPNNAPIVLDHPPSGLPRPEVDMSHVTSKVYKVESEDPFTPVPQTGKYRGPCIPVGSLSKSPMSDSYYPAADIAVLEKSRWILTNPLDYSDNIQVFVLPSDVHAASIQTKSRPKSKIKALMSKIDTSSDAWNGLSDARPTQLGSLQLNLEEDDESLWYIFNTLQDPNPDPSRMKSFHSRHAIEILLDESDNPVHGLNTALYPYQRRSAATMVQREAQPAMTLDPRLQALQGPTGKTFYYDKVDGTLLKGKRLYSEACGGILAESMGCGKTLICLAVILATRGHFPSIPIEYQTLQNPIRKHTGSLMQMAAATAGRFSVPWKLFFESLSREGEFHDNCVKACTEDSGSYIIPPDTTKNPPRNSTSTYTRDPAQEIRLCSGTIVIVPPNMVDHWESEIATHTSGLKVVALRKSSDKTPTVNELIDIDLLLFSRNRFEQEVPEKKHVQAKRGKPAQEDSPLLSLHWLRVIVDEGHNVAGQKTRLTHMLKRLHFERRWVISGTPSPGLYGVEVSLASQEADTSGTESPGEATQAILNKRKRTGNAVDNELKALDHLREMVIHFLDLRPWSSSSPGDSANWTNYMKPIGADGKRRKAPSLRPTLQSLVVRHRKDVVDQEKPLPKLYNKVTLLKSTFYDKLSINMFLFSLAVNAITSERVGPDYMFDTKNRKHLNQVIDNIRQAGFWWAGSTQASDSIDLARRYLETNQDKMAPSDRELLINGIGIATKAIESPSWRGFNSLHELGVFVENFPEDYRGSWAVTSGSYDNPLLMGISQACKAQEFVTEHLRSPDPAEGLSGAGIKARGELTHHDGAPPRGATDPTNTPMAQRQLAQTAKPPSNKAPKKTFEKNLFRSLSENSPLKQTRLVGIASAKLRYLLDRVLEFHKSEKIIIFYEDSNTAYWTAQGLELINVEFRIYANTLKPQLRTNYLKIFRESGEVRVLLMDLGQASHGLHIAQASRVFIISPIWKPNIESQAIKRAHRIGQTRPVYVETLVLENTLEHRMLSRRKEMSEAELQLAEKGPLEDNTMSDIIQKEPFLPMDDEAASGMARLEIPTGFFDRHKLPIPDDEEVGRPSPRKRGSQNALAGAQLDPTSGSGGEPVPKRPRVGFAENAPIVIDESSDSIQSAPVATASSAFIPVRPRVGFAEDVQATDGRSFASPTIDRGRGKRVSIFGP</sequence>
<dbReference type="GO" id="GO:0008094">
    <property type="term" value="F:ATP-dependent activity, acting on DNA"/>
    <property type="evidence" value="ECO:0007669"/>
    <property type="project" value="TreeGrafter"/>
</dbReference>
<evidence type="ECO:0000256" key="1">
    <source>
        <dbReference type="ARBA" id="ARBA00022741"/>
    </source>
</evidence>
<dbReference type="GO" id="GO:0016787">
    <property type="term" value="F:hydrolase activity"/>
    <property type="evidence" value="ECO:0007669"/>
    <property type="project" value="UniProtKB-KW"/>
</dbReference>
<evidence type="ECO:0000256" key="3">
    <source>
        <dbReference type="ARBA" id="ARBA00022840"/>
    </source>
</evidence>
<dbReference type="GO" id="GO:0006281">
    <property type="term" value="P:DNA repair"/>
    <property type="evidence" value="ECO:0007669"/>
    <property type="project" value="TreeGrafter"/>
</dbReference>
<keyword evidence="1" id="KW-0547">Nucleotide-binding</keyword>
<feature type="domain" description="Helicase C-terminal" evidence="5">
    <location>
        <begin position="910"/>
        <end position="1067"/>
    </location>
</feature>
<evidence type="ECO:0000259" key="5">
    <source>
        <dbReference type="PROSITE" id="PS51194"/>
    </source>
</evidence>
<dbReference type="EMBL" id="JAPZBQ010000002">
    <property type="protein sequence ID" value="KAJ5344836.1"/>
    <property type="molecule type" value="Genomic_DNA"/>
</dbReference>
<dbReference type="SUPFAM" id="SSF52540">
    <property type="entry name" value="P-loop containing nucleoside triphosphate hydrolases"/>
    <property type="match status" value="2"/>
</dbReference>
<protein>
    <recommendedName>
        <fullName evidence="5">Helicase C-terminal domain-containing protein</fullName>
    </recommendedName>
</protein>
<accession>A0A9W9QSF5</accession>
<dbReference type="InterPro" id="IPR050628">
    <property type="entry name" value="SNF2_RAD54_helicase_TF"/>
</dbReference>
<dbReference type="Gene3D" id="3.40.50.300">
    <property type="entry name" value="P-loop containing nucleotide triphosphate hydrolases"/>
    <property type="match status" value="1"/>
</dbReference>
<feature type="region of interest" description="Disordered" evidence="4">
    <location>
        <begin position="843"/>
        <end position="881"/>
    </location>
</feature>
<dbReference type="InterPro" id="IPR038718">
    <property type="entry name" value="SNF2-like_sf"/>
</dbReference>
<keyword evidence="3" id="KW-0067">ATP-binding</keyword>
<dbReference type="CDD" id="cd18793">
    <property type="entry name" value="SF2_C_SNF"/>
    <property type="match status" value="1"/>
</dbReference>
<name>A0A9W9QSF5_PENBR</name>
<dbReference type="InterPro" id="IPR027417">
    <property type="entry name" value="P-loop_NTPase"/>
</dbReference>
<dbReference type="Pfam" id="PF00176">
    <property type="entry name" value="SNF2-rel_dom"/>
    <property type="match status" value="1"/>
</dbReference>
<dbReference type="InterPro" id="IPR014001">
    <property type="entry name" value="Helicase_ATP-bd"/>
</dbReference>
<reference evidence="6" key="1">
    <citation type="submission" date="2022-12" db="EMBL/GenBank/DDBJ databases">
        <authorList>
            <person name="Petersen C."/>
        </authorList>
    </citation>
    <scope>NUCLEOTIDE SEQUENCE</scope>
    <source>
        <strain evidence="6">IBT 35673</strain>
    </source>
</reference>
<feature type="region of interest" description="Disordered" evidence="4">
    <location>
        <begin position="1097"/>
        <end position="1144"/>
    </location>
</feature>
<evidence type="ECO:0000313" key="6">
    <source>
        <dbReference type="EMBL" id="KAJ5344836.1"/>
    </source>
</evidence>
<dbReference type="PANTHER" id="PTHR45626">
    <property type="entry name" value="TRANSCRIPTION TERMINATION FACTOR 2-RELATED"/>
    <property type="match status" value="1"/>
</dbReference>
<feature type="compositionally biased region" description="Polar residues" evidence="4">
    <location>
        <begin position="857"/>
        <end position="874"/>
    </location>
</feature>
<dbReference type="InterPro" id="IPR049730">
    <property type="entry name" value="SNF2/RAD54-like_C"/>
</dbReference>
<dbReference type="PROSITE" id="PS51194">
    <property type="entry name" value="HELICASE_CTER"/>
    <property type="match status" value="1"/>
</dbReference>
<reference evidence="6" key="2">
    <citation type="journal article" date="2023" name="IMA Fungus">
        <title>Comparative genomic study of the Penicillium genus elucidates a diverse pangenome and 15 lateral gene transfer events.</title>
        <authorList>
            <person name="Petersen C."/>
            <person name="Sorensen T."/>
            <person name="Nielsen M.R."/>
            <person name="Sondergaard T.E."/>
            <person name="Sorensen J.L."/>
            <person name="Fitzpatrick D.A."/>
            <person name="Frisvad J.C."/>
            <person name="Nielsen K.L."/>
        </authorList>
    </citation>
    <scope>NUCLEOTIDE SEQUENCE</scope>
    <source>
        <strain evidence="6">IBT 35673</strain>
    </source>
</reference>
<feature type="region of interest" description="Disordered" evidence="4">
    <location>
        <begin position="1188"/>
        <end position="1213"/>
    </location>
</feature>
<evidence type="ECO:0000256" key="4">
    <source>
        <dbReference type="SAM" id="MobiDB-lite"/>
    </source>
</evidence>
<dbReference type="Proteomes" id="UP001147695">
    <property type="component" value="Unassembled WGS sequence"/>
</dbReference>
<evidence type="ECO:0000313" key="7">
    <source>
        <dbReference type="Proteomes" id="UP001147695"/>
    </source>
</evidence>
<keyword evidence="2" id="KW-0378">Hydrolase</keyword>
<dbReference type="InterPro" id="IPR000330">
    <property type="entry name" value="SNF2_N"/>
</dbReference>
<evidence type="ECO:0000256" key="2">
    <source>
        <dbReference type="ARBA" id="ARBA00022801"/>
    </source>
</evidence>
<dbReference type="Pfam" id="PF00271">
    <property type="entry name" value="Helicase_C"/>
    <property type="match status" value="1"/>
</dbReference>
<dbReference type="Gene3D" id="3.40.50.10810">
    <property type="entry name" value="Tandem AAA-ATPase domain"/>
    <property type="match status" value="1"/>
</dbReference>
<comment type="caution">
    <text evidence="6">The sequence shown here is derived from an EMBL/GenBank/DDBJ whole genome shotgun (WGS) entry which is preliminary data.</text>
</comment>
<dbReference type="AlphaFoldDB" id="A0A9W9QSF5"/>
<dbReference type="PANTHER" id="PTHR45626:SF51">
    <property type="entry name" value="SNF2-RELATED DOMAIN-CONTAINING PROTEIN"/>
    <property type="match status" value="1"/>
</dbReference>
<proteinExistence type="predicted"/>
<dbReference type="GO" id="GO:0005524">
    <property type="term" value="F:ATP binding"/>
    <property type="evidence" value="ECO:0007669"/>
    <property type="project" value="UniProtKB-KW"/>
</dbReference>
<gene>
    <name evidence="6" type="ORF">N7452_002840</name>
</gene>
<dbReference type="GO" id="GO:0005634">
    <property type="term" value="C:nucleus"/>
    <property type="evidence" value="ECO:0007669"/>
    <property type="project" value="TreeGrafter"/>
</dbReference>
<dbReference type="SMART" id="SM00487">
    <property type="entry name" value="DEXDc"/>
    <property type="match status" value="1"/>
</dbReference>